<evidence type="ECO:0000256" key="2">
    <source>
        <dbReference type="ARBA" id="ARBA00009477"/>
    </source>
</evidence>
<sequence length="456" mass="50258">MSENTVPGPAPVSPAMPVTIPGTIPGPSRLDALASTRQAAGLRRLGWIVMLFLTVFLVWAGFARLDEVSVATGEVAPQGKIKIVQHLEGGLVTDIYIREGELVREGAPLMQLDLGNVAASREEIAVRIDGLTLTRARLQAEANGAPEPTFPKEAATRRPQLVGTETDTFTARRRELEATLRVMAEQVRQREGELREMTVRQRNLTTNLGLSRQRLGMSTNLLKDGLTAKMDHVQLQAEVEQISGELSQIEATLPRITASLEEARGRAAEASLKFQREARELLSQTEIDIARNTELLNKATEQQTRTEIRSPIEGVVKNMRISTIGGVVKPGEPIMDIVPSKDNLVIEAKLNPMDRGYVSIGQEATVKISTYDYARYGGLKGKVILVAPDSTVMEGKPPYFRVVVEPEKYWLGDIPDTYVISPGMEATVDIHTGTRSVLHYLIKPVLKLKNEAFRER</sequence>
<evidence type="ECO:0000259" key="12">
    <source>
        <dbReference type="Pfam" id="PF26002"/>
    </source>
</evidence>
<evidence type="ECO:0000256" key="4">
    <source>
        <dbReference type="ARBA" id="ARBA00022475"/>
    </source>
</evidence>
<comment type="caution">
    <text evidence="13">The sequence shown here is derived from an EMBL/GenBank/DDBJ whole genome shotgun (WGS) entry which is preliminary data.</text>
</comment>
<keyword evidence="4 9" id="KW-1003">Cell membrane</keyword>
<reference evidence="13 14" key="1">
    <citation type="submission" date="2020-08" db="EMBL/GenBank/DDBJ databases">
        <title>Genomic Encyclopedia of Type Strains, Phase IV (KMG-IV): sequencing the most valuable type-strain genomes for metagenomic binning, comparative biology and taxonomic classification.</title>
        <authorList>
            <person name="Goeker M."/>
        </authorList>
    </citation>
    <scope>NUCLEOTIDE SEQUENCE [LARGE SCALE GENOMIC DNA]</scope>
    <source>
        <strain evidence="13 14">DSM 11590</strain>
    </source>
</reference>
<dbReference type="GO" id="GO:0009306">
    <property type="term" value="P:protein secretion"/>
    <property type="evidence" value="ECO:0007669"/>
    <property type="project" value="InterPro"/>
</dbReference>
<keyword evidence="3 9" id="KW-0813">Transport</keyword>
<feature type="transmembrane region" description="Helical" evidence="9">
    <location>
        <begin position="45"/>
        <end position="62"/>
    </location>
</feature>
<dbReference type="InterPro" id="IPR058982">
    <property type="entry name" value="Beta-barrel_AprE"/>
</dbReference>
<dbReference type="Pfam" id="PF26002">
    <property type="entry name" value="Beta-barrel_AprE"/>
    <property type="match status" value="1"/>
</dbReference>
<dbReference type="InterPro" id="IPR050739">
    <property type="entry name" value="MFP"/>
</dbReference>
<name>A0A7X0DMS1_NOVIT</name>
<dbReference type="RefSeq" id="WP_184263387.1">
    <property type="nucleotide sequence ID" value="NZ_JACIIX010000006.1"/>
</dbReference>
<dbReference type="EMBL" id="JACIIX010000006">
    <property type="protein sequence ID" value="MBB6210559.1"/>
    <property type="molecule type" value="Genomic_DNA"/>
</dbReference>
<organism evidence="13 14">
    <name type="scientific">Novispirillum itersonii</name>
    <name type="common">Aquaspirillum itersonii</name>
    <dbReference type="NCBI Taxonomy" id="189"/>
    <lineage>
        <taxon>Bacteria</taxon>
        <taxon>Pseudomonadati</taxon>
        <taxon>Pseudomonadota</taxon>
        <taxon>Alphaproteobacteria</taxon>
        <taxon>Rhodospirillales</taxon>
        <taxon>Novispirillaceae</taxon>
        <taxon>Novispirillum</taxon>
    </lineage>
</organism>
<evidence type="ECO:0000256" key="10">
    <source>
        <dbReference type="SAM" id="Coils"/>
    </source>
</evidence>
<dbReference type="PANTHER" id="PTHR30386">
    <property type="entry name" value="MEMBRANE FUSION SUBUNIT OF EMRAB-TOLC MULTIDRUG EFFLUX PUMP"/>
    <property type="match status" value="1"/>
</dbReference>
<evidence type="ECO:0000256" key="5">
    <source>
        <dbReference type="ARBA" id="ARBA00022519"/>
    </source>
</evidence>
<feature type="domain" description="AprE-like long alpha-helical hairpin" evidence="11">
    <location>
        <begin position="118"/>
        <end position="301"/>
    </location>
</feature>
<protein>
    <recommendedName>
        <fullName evidence="9">Membrane fusion protein (MFP) family protein</fullName>
    </recommendedName>
</protein>
<keyword evidence="5 9" id="KW-0997">Cell inner membrane</keyword>
<evidence type="ECO:0000256" key="9">
    <source>
        <dbReference type="RuleBase" id="RU365093"/>
    </source>
</evidence>
<dbReference type="NCBIfam" id="TIGR01843">
    <property type="entry name" value="type_I_hlyD"/>
    <property type="match status" value="1"/>
</dbReference>
<comment type="subcellular location">
    <subcellularLocation>
        <location evidence="1 9">Cell inner membrane</location>
        <topology evidence="1 9">Single-pass membrane protein</topology>
    </subcellularLocation>
</comment>
<evidence type="ECO:0000259" key="11">
    <source>
        <dbReference type="Pfam" id="PF25994"/>
    </source>
</evidence>
<dbReference type="InterPro" id="IPR058781">
    <property type="entry name" value="HH_AprE-like"/>
</dbReference>
<evidence type="ECO:0000256" key="1">
    <source>
        <dbReference type="ARBA" id="ARBA00004377"/>
    </source>
</evidence>
<dbReference type="Proteomes" id="UP000544872">
    <property type="component" value="Unassembled WGS sequence"/>
</dbReference>
<evidence type="ECO:0000313" key="13">
    <source>
        <dbReference type="EMBL" id="MBB6210559.1"/>
    </source>
</evidence>
<comment type="similarity">
    <text evidence="2 9">Belongs to the membrane fusion protein (MFP) (TC 8.A.1) family.</text>
</comment>
<dbReference type="PROSITE" id="PS00543">
    <property type="entry name" value="HLYD_FAMILY"/>
    <property type="match status" value="1"/>
</dbReference>
<proteinExistence type="inferred from homology"/>
<feature type="domain" description="AprE-like beta-barrel" evidence="12">
    <location>
        <begin position="344"/>
        <end position="433"/>
    </location>
</feature>
<dbReference type="InterPro" id="IPR010129">
    <property type="entry name" value="T1SS_HlyD"/>
</dbReference>
<keyword evidence="6 9" id="KW-0812">Transmembrane</keyword>
<dbReference type="Gene3D" id="2.40.30.170">
    <property type="match status" value="1"/>
</dbReference>
<dbReference type="PANTHER" id="PTHR30386:SF26">
    <property type="entry name" value="TRANSPORT PROTEIN COMB"/>
    <property type="match status" value="1"/>
</dbReference>
<accession>A0A7X0DMS1</accession>
<keyword evidence="14" id="KW-1185">Reference proteome</keyword>
<evidence type="ECO:0000313" key="14">
    <source>
        <dbReference type="Proteomes" id="UP000544872"/>
    </source>
</evidence>
<dbReference type="PRINTS" id="PR01490">
    <property type="entry name" value="RTXTOXIND"/>
</dbReference>
<evidence type="ECO:0000256" key="3">
    <source>
        <dbReference type="ARBA" id="ARBA00022448"/>
    </source>
</evidence>
<dbReference type="AlphaFoldDB" id="A0A7X0DMS1"/>
<dbReference type="InterPro" id="IPR006144">
    <property type="entry name" value="Secretion_HlyD_CS"/>
</dbReference>
<keyword evidence="10" id="KW-0175">Coiled coil</keyword>
<keyword evidence="7 9" id="KW-1133">Transmembrane helix</keyword>
<evidence type="ECO:0000256" key="6">
    <source>
        <dbReference type="ARBA" id="ARBA00022692"/>
    </source>
</evidence>
<evidence type="ECO:0000256" key="8">
    <source>
        <dbReference type="ARBA" id="ARBA00023136"/>
    </source>
</evidence>
<gene>
    <name evidence="13" type="ORF">FHS48_001975</name>
</gene>
<evidence type="ECO:0000256" key="7">
    <source>
        <dbReference type="ARBA" id="ARBA00022989"/>
    </source>
</evidence>
<dbReference type="Pfam" id="PF25994">
    <property type="entry name" value="HH_AprE"/>
    <property type="match status" value="1"/>
</dbReference>
<keyword evidence="8 9" id="KW-0472">Membrane</keyword>
<dbReference type="GO" id="GO:0005886">
    <property type="term" value="C:plasma membrane"/>
    <property type="evidence" value="ECO:0007669"/>
    <property type="project" value="UniProtKB-SubCell"/>
</dbReference>
<feature type="coiled-coil region" evidence="10">
    <location>
        <begin position="232"/>
        <end position="280"/>
    </location>
</feature>